<reference evidence="2" key="1">
    <citation type="journal article" date="2019" name="Int. J. Syst. Evol. Microbiol.">
        <title>The Global Catalogue of Microorganisms (GCM) 10K type strain sequencing project: providing services to taxonomists for standard genome sequencing and annotation.</title>
        <authorList>
            <consortium name="The Broad Institute Genomics Platform"/>
            <consortium name="The Broad Institute Genome Sequencing Center for Infectious Disease"/>
            <person name="Wu L."/>
            <person name="Ma J."/>
        </authorList>
    </citation>
    <scope>NUCLEOTIDE SEQUENCE [LARGE SCALE GENOMIC DNA]</scope>
    <source>
        <strain evidence="2">DT92</strain>
    </source>
</reference>
<dbReference type="InterPro" id="IPR018247">
    <property type="entry name" value="EF_Hand_1_Ca_BS"/>
</dbReference>
<accession>A0ABW5AW40</accession>
<proteinExistence type="predicted"/>
<dbReference type="NCBIfam" id="TIGR03696">
    <property type="entry name" value="Rhs_assc_core"/>
    <property type="match status" value="1"/>
</dbReference>
<gene>
    <name evidence="1" type="ORF">ACFSJT_05140</name>
</gene>
<comment type="caution">
    <text evidence="1">The sequence shown here is derived from an EMBL/GenBank/DDBJ whole genome shotgun (WGS) entry which is preliminary data.</text>
</comment>
<dbReference type="InterPro" id="IPR050708">
    <property type="entry name" value="T6SS_VgrG/RHS"/>
</dbReference>
<dbReference type="RefSeq" id="WP_378319147.1">
    <property type="nucleotide sequence ID" value="NZ_JBHUHY010000003.1"/>
</dbReference>
<dbReference type="PANTHER" id="PTHR32305">
    <property type="match status" value="1"/>
</dbReference>
<dbReference type="PANTHER" id="PTHR32305:SF15">
    <property type="entry name" value="PROTEIN RHSA-RELATED"/>
    <property type="match status" value="1"/>
</dbReference>
<protein>
    <submittedName>
        <fullName evidence="1">RHS repeat domain-containing protein</fullName>
    </submittedName>
</protein>
<evidence type="ECO:0000313" key="1">
    <source>
        <dbReference type="EMBL" id="MFD2186167.1"/>
    </source>
</evidence>
<sequence>MYKNGQLEFFNHAEGYVEPVIASGSAVISSFDYIYQYKDHLGNIRLSYKDINSDGTISQNEIVQENNYYPFGLTHQGYNNSITGREHPYGYNGKEENEELGLDWHDFGFRNYDASLGRWMNIDPLADDYYNISPYTYTANNPIYFIDPDGKRIDISYTYQKDDDGNDVLDDDGNRIKTGVNINITGKLINFSDNDVDLVGALTDIVSEIEESFSGEYAGLEVSTTANISVADSMEDVAEDDHLFVLAEPGSKNKGNISGAANNFGGKVAFLDADYFTGWYDTNFGNTGERTAAHEFGHLFNLRHTETGLMRSGGSGTSVSSSQFGSIIRDYVKGNLNQGSNYDANGLPNQGVLFGKGIFNTTNTQGRNKKLNKADFFKKMLQN</sequence>
<evidence type="ECO:0000313" key="2">
    <source>
        <dbReference type="Proteomes" id="UP001597344"/>
    </source>
</evidence>
<dbReference type="EMBL" id="JBHUHY010000003">
    <property type="protein sequence ID" value="MFD2186167.1"/>
    <property type="molecule type" value="Genomic_DNA"/>
</dbReference>
<name>A0ABW5AW40_9FLAO</name>
<dbReference type="Gene3D" id="2.180.10.10">
    <property type="entry name" value="RHS repeat-associated core"/>
    <property type="match status" value="1"/>
</dbReference>
<dbReference type="InterPro" id="IPR022385">
    <property type="entry name" value="Rhs_assc_core"/>
</dbReference>
<dbReference type="InterPro" id="IPR024079">
    <property type="entry name" value="MetalloPept_cat_dom_sf"/>
</dbReference>
<dbReference type="Proteomes" id="UP001597344">
    <property type="component" value="Unassembled WGS sequence"/>
</dbReference>
<keyword evidence="2" id="KW-1185">Reference proteome</keyword>
<organism evidence="1 2">
    <name type="scientific">Aquimarina celericrescens</name>
    <dbReference type="NCBI Taxonomy" id="1964542"/>
    <lineage>
        <taxon>Bacteria</taxon>
        <taxon>Pseudomonadati</taxon>
        <taxon>Bacteroidota</taxon>
        <taxon>Flavobacteriia</taxon>
        <taxon>Flavobacteriales</taxon>
        <taxon>Flavobacteriaceae</taxon>
        <taxon>Aquimarina</taxon>
    </lineage>
</organism>
<dbReference type="Gene3D" id="3.40.390.10">
    <property type="entry name" value="Collagenase (Catalytic Domain)"/>
    <property type="match status" value="1"/>
</dbReference>
<dbReference type="SUPFAM" id="SSF55486">
    <property type="entry name" value="Metalloproteases ('zincins'), catalytic domain"/>
    <property type="match status" value="1"/>
</dbReference>
<dbReference type="PROSITE" id="PS00018">
    <property type="entry name" value="EF_HAND_1"/>
    <property type="match status" value="1"/>
</dbReference>